<proteinExistence type="predicted"/>
<dbReference type="EMBL" id="CP094298">
    <property type="protein sequence ID" value="UNZ04056.1"/>
    <property type="molecule type" value="Genomic_DNA"/>
</dbReference>
<keyword evidence="8" id="KW-1185">Reference proteome</keyword>
<name>A0ABY3Z160_STRRM</name>
<evidence type="ECO:0000256" key="3">
    <source>
        <dbReference type="ARBA" id="ARBA00022692"/>
    </source>
</evidence>
<protein>
    <submittedName>
        <fullName evidence="7">Multidrug-efflux transporter</fullName>
    </submittedName>
</protein>
<feature type="transmembrane region" description="Helical" evidence="6">
    <location>
        <begin position="387"/>
        <end position="405"/>
    </location>
</feature>
<evidence type="ECO:0000256" key="1">
    <source>
        <dbReference type="ARBA" id="ARBA00004651"/>
    </source>
</evidence>
<accession>A0ABY3Z160</accession>
<gene>
    <name evidence="7" type="ORF">SRIMR7_18005</name>
</gene>
<keyword evidence="2" id="KW-1003">Cell membrane</keyword>
<keyword evidence="4 6" id="KW-1133">Transmembrane helix</keyword>
<evidence type="ECO:0000313" key="8">
    <source>
        <dbReference type="Proteomes" id="UP000829494"/>
    </source>
</evidence>
<dbReference type="Proteomes" id="UP000829494">
    <property type="component" value="Chromosome"/>
</dbReference>
<feature type="transmembrane region" description="Helical" evidence="6">
    <location>
        <begin position="321"/>
        <end position="339"/>
    </location>
</feature>
<organism evidence="7 8">
    <name type="scientific">Streptomyces rimosus subsp. rimosus</name>
    <dbReference type="NCBI Taxonomy" id="132474"/>
    <lineage>
        <taxon>Bacteria</taxon>
        <taxon>Bacillati</taxon>
        <taxon>Actinomycetota</taxon>
        <taxon>Actinomycetes</taxon>
        <taxon>Kitasatosporales</taxon>
        <taxon>Streptomycetaceae</taxon>
        <taxon>Streptomyces</taxon>
    </lineage>
</organism>
<dbReference type="InterPro" id="IPR011701">
    <property type="entry name" value="MFS"/>
</dbReference>
<comment type="subcellular location">
    <subcellularLocation>
        <location evidence="1">Cell membrane</location>
        <topology evidence="1">Multi-pass membrane protein</topology>
    </subcellularLocation>
</comment>
<feature type="transmembrane region" description="Helical" evidence="6">
    <location>
        <begin position="296"/>
        <end position="315"/>
    </location>
</feature>
<evidence type="ECO:0000256" key="4">
    <source>
        <dbReference type="ARBA" id="ARBA00022989"/>
    </source>
</evidence>
<evidence type="ECO:0000256" key="5">
    <source>
        <dbReference type="ARBA" id="ARBA00023136"/>
    </source>
</evidence>
<dbReference type="Gene3D" id="1.20.1250.20">
    <property type="entry name" value="MFS general substrate transporter like domains"/>
    <property type="match status" value="1"/>
</dbReference>
<reference evidence="7 8" key="1">
    <citation type="submission" date="2022-03" db="EMBL/GenBank/DDBJ databases">
        <title>Complete genome of Streptomyces rimosus ssp. rimosus R7 (=ATCC 10970).</title>
        <authorList>
            <person name="Beganovic S."/>
            <person name="Ruckert C."/>
            <person name="Busche T."/>
            <person name="Kalinowski J."/>
            <person name="Wittmann C."/>
        </authorList>
    </citation>
    <scope>NUCLEOTIDE SEQUENCE [LARGE SCALE GENOMIC DNA]</scope>
    <source>
        <strain evidence="7 8">R7</strain>
    </source>
</reference>
<dbReference type="SUPFAM" id="SSF103473">
    <property type="entry name" value="MFS general substrate transporter"/>
    <property type="match status" value="1"/>
</dbReference>
<feature type="transmembrane region" description="Helical" evidence="6">
    <location>
        <begin position="84"/>
        <end position="106"/>
    </location>
</feature>
<dbReference type="InterPro" id="IPR036259">
    <property type="entry name" value="MFS_trans_sf"/>
</dbReference>
<evidence type="ECO:0000313" key="7">
    <source>
        <dbReference type="EMBL" id="UNZ04056.1"/>
    </source>
</evidence>
<keyword evidence="5 6" id="KW-0472">Membrane</keyword>
<feature type="transmembrane region" description="Helical" evidence="6">
    <location>
        <begin position="57"/>
        <end position="77"/>
    </location>
</feature>
<keyword evidence="3 6" id="KW-0812">Transmembrane</keyword>
<sequence length="434" mass="43757">MLMSIRMTSLGFPRRRRWGIHALLGAVAVSSLGEAMMVVAVPWFVLKTTGSVAQTGIVVAIGAVTSGVVGFVAGPLVDRWGFRAMAVVAYAVGGLGAACIPLLYALDALDFPTLALLVVAANALDVPGGAAVTGLVPELSEAAGMPLERGNALLTGIHQVAQLCGPPLGGAGVALLGTHSVLLLDAIACGLAALVFLVCISAGRRAAERRPAGAYLADLRSGLRTLRRHRLLRAVAISGTAFNALDSGLAGVVLVTYAYQHLGSAASLGVLLTSFGLGAVAGTVGYAVFGHRISGRFLYIGTGFAAGLLIASLVSLPPLPVGAALLAVLGAVAAPVGPLRTGVLQRSVPREQYGRVTAAVDTVGLAAVPLGASLTVAAVGALGLRPAIGLIAGVYLLVVVCCWAAPALREIDRSAAGDRGRAPVSPAMTELDKQ</sequence>
<dbReference type="PANTHER" id="PTHR23513">
    <property type="entry name" value="INTEGRAL MEMBRANE EFFLUX PROTEIN-RELATED"/>
    <property type="match status" value="1"/>
</dbReference>
<feature type="transmembrane region" description="Helical" evidence="6">
    <location>
        <begin position="181"/>
        <end position="200"/>
    </location>
</feature>
<evidence type="ECO:0000256" key="2">
    <source>
        <dbReference type="ARBA" id="ARBA00022475"/>
    </source>
</evidence>
<dbReference type="CDD" id="cd06173">
    <property type="entry name" value="MFS_MefA_like"/>
    <property type="match status" value="1"/>
</dbReference>
<feature type="transmembrane region" description="Helical" evidence="6">
    <location>
        <begin position="20"/>
        <end position="45"/>
    </location>
</feature>
<feature type="transmembrane region" description="Helical" evidence="6">
    <location>
        <begin position="265"/>
        <end position="289"/>
    </location>
</feature>
<dbReference type="Pfam" id="PF07690">
    <property type="entry name" value="MFS_1"/>
    <property type="match status" value="1"/>
</dbReference>
<feature type="transmembrane region" description="Helical" evidence="6">
    <location>
        <begin position="234"/>
        <end position="259"/>
    </location>
</feature>
<dbReference type="PANTHER" id="PTHR23513:SF6">
    <property type="entry name" value="MAJOR FACILITATOR SUPERFAMILY ASSOCIATED DOMAIN-CONTAINING PROTEIN"/>
    <property type="match status" value="1"/>
</dbReference>
<evidence type="ECO:0000256" key="6">
    <source>
        <dbReference type="SAM" id="Phobius"/>
    </source>
</evidence>
<feature type="transmembrane region" description="Helical" evidence="6">
    <location>
        <begin position="359"/>
        <end position="381"/>
    </location>
</feature>